<organism evidence="2 3">
    <name type="scientific">Cryptosporangium minutisporangium</name>
    <dbReference type="NCBI Taxonomy" id="113569"/>
    <lineage>
        <taxon>Bacteria</taxon>
        <taxon>Bacillati</taxon>
        <taxon>Actinomycetota</taxon>
        <taxon>Actinomycetes</taxon>
        <taxon>Cryptosporangiales</taxon>
        <taxon>Cryptosporangiaceae</taxon>
        <taxon>Cryptosporangium</taxon>
    </lineage>
</organism>
<name>A0ABP6T6Q6_9ACTN</name>
<accession>A0ABP6T6Q6</accession>
<dbReference type="InterPro" id="IPR043132">
    <property type="entry name" value="BCAT-like_C"/>
</dbReference>
<dbReference type="RefSeq" id="WP_345731451.1">
    <property type="nucleotide sequence ID" value="NZ_BAAAYN010000042.1"/>
</dbReference>
<protein>
    <submittedName>
        <fullName evidence="2">Aminotransferase class IV family protein</fullName>
    </submittedName>
</protein>
<dbReference type="Gene3D" id="3.30.470.10">
    <property type="match status" value="1"/>
</dbReference>
<evidence type="ECO:0000313" key="2">
    <source>
        <dbReference type="EMBL" id="GAA3393307.1"/>
    </source>
</evidence>
<evidence type="ECO:0000313" key="3">
    <source>
        <dbReference type="Proteomes" id="UP001501676"/>
    </source>
</evidence>
<keyword evidence="2" id="KW-0808">Transferase</keyword>
<reference evidence="3" key="1">
    <citation type="journal article" date="2019" name="Int. J. Syst. Evol. Microbiol.">
        <title>The Global Catalogue of Microorganisms (GCM) 10K type strain sequencing project: providing services to taxonomists for standard genome sequencing and annotation.</title>
        <authorList>
            <consortium name="The Broad Institute Genomics Platform"/>
            <consortium name="The Broad Institute Genome Sequencing Center for Infectious Disease"/>
            <person name="Wu L."/>
            <person name="Ma J."/>
        </authorList>
    </citation>
    <scope>NUCLEOTIDE SEQUENCE [LARGE SCALE GENOMIC DNA]</scope>
    <source>
        <strain evidence="3">JCM 9458</strain>
    </source>
</reference>
<dbReference type="InterPro" id="IPR036038">
    <property type="entry name" value="Aminotransferase-like"/>
</dbReference>
<gene>
    <name evidence="2" type="ORF">GCM10020369_58350</name>
</gene>
<dbReference type="PANTHER" id="PTHR42743:SF2">
    <property type="entry name" value="AMINODEOXYCHORISMATE LYASE"/>
    <property type="match status" value="1"/>
</dbReference>
<dbReference type="SUPFAM" id="SSF56752">
    <property type="entry name" value="D-aminoacid aminotransferase-like PLP-dependent enzymes"/>
    <property type="match status" value="1"/>
</dbReference>
<dbReference type="PANTHER" id="PTHR42743">
    <property type="entry name" value="AMINO-ACID AMINOTRANSFERASE"/>
    <property type="match status" value="1"/>
</dbReference>
<sequence>MLQLNGRDVTAAEISGLALYNYGHFTSMRVENSRVPGLSLHLERLRADCAAVFGADLDLDAVRNQLREAASEAQGPVIVRVTVYDPNLDLAHPGADSHPHILISSRPAAAAAPPLRLKTVRYTRDLPEVKHVGLFATMHARRAAQRAGWDDVVFLDPDGRVTEGATWNIGFLDQNDRVVWPDAEVLPGVTMRLLDGLLQQAGTPSRSAPLTADLFGQMTGAFAANVSVGVRPISSIDDHRFDDAHPVLTALRKSYFAVPGEPI</sequence>
<proteinExistence type="inferred from homology"/>
<dbReference type="EMBL" id="BAAAYN010000042">
    <property type="protein sequence ID" value="GAA3393307.1"/>
    <property type="molecule type" value="Genomic_DNA"/>
</dbReference>
<dbReference type="Gene3D" id="3.20.10.10">
    <property type="entry name" value="D-amino Acid Aminotransferase, subunit A, domain 2"/>
    <property type="match status" value="1"/>
</dbReference>
<keyword evidence="2" id="KW-0032">Aminotransferase</keyword>
<comment type="similarity">
    <text evidence="1">Belongs to the class-IV pyridoxal-phosphate-dependent aminotransferase family.</text>
</comment>
<dbReference type="GO" id="GO:0008483">
    <property type="term" value="F:transaminase activity"/>
    <property type="evidence" value="ECO:0007669"/>
    <property type="project" value="UniProtKB-KW"/>
</dbReference>
<dbReference type="Pfam" id="PF01063">
    <property type="entry name" value="Aminotran_4"/>
    <property type="match status" value="1"/>
</dbReference>
<dbReference type="InterPro" id="IPR001544">
    <property type="entry name" value="Aminotrans_IV"/>
</dbReference>
<evidence type="ECO:0000256" key="1">
    <source>
        <dbReference type="ARBA" id="ARBA00009320"/>
    </source>
</evidence>
<keyword evidence="3" id="KW-1185">Reference proteome</keyword>
<dbReference type="Proteomes" id="UP001501676">
    <property type="component" value="Unassembled WGS sequence"/>
</dbReference>
<dbReference type="InterPro" id="IPR043131">
    <property type="entry name" value="BCAT-like_N"/>
</dbReference>
<dbReference type="NCBIfam" id="NF006734">
    <property type="entry name" value="PRK09266.1"/>
    <property type="match status" value="1"/>
</dbReference>
<dbReference type="InterPro" id="IPR050571">
    <property type="entry name" value="Class-IV_PLP-Dep_Aminotrnsfr"/>
</dbReference>
<comment type="caution">
    <text evidence="2">The sequence shown here is derived from an EMBL/GenBank/DDBJ whole genome shotgun (WGS) entry which is preliminary data.</text>
</comment>